<evidence type="ECO:0000259" key="2">
    <source>
        <dbReference type="Pfam" id="PF02371"/>
    </source>
</evidence>
<accession>A0A6J4HU80</accession>
<dbReference type="EMBL" id="CADCTD010000048">
    <property type="protein sequence ID" value="CAA9233061.1"/>
    <property type="molecule type" value="Genomic_DNA"/>
</dbReference>
<dbReference type="GO" id="GO:0004803">
    <property type="term" value="F:transposase activity"/>
    <property type="evidence" value="ECO:0007669"/>
    <property type="project" value="InterPro"/>
</dbReference>
<dbReference type="InterPro" id="IPR003346">
    <property type="entry name" value="Transposase_20"/>
</dbReference>
<sequence>MPESARTILKVLIGTFEALEAQIRELDAEIARRAKADPVARRLTTIPGVGPIAVTAIAALVPALEGFRAGRDFAAWLGLTPPQR</sequence>
<feature type="domain" description="Transposase IS116/IS110/IS902 C-terminal" evidence="2">
    <location>
        <begin position="40"/>
        <end position="83"/>
    </location>
</feature>
<name>A0A6J4HU80_9PROT</name>
<feature type="coiled-coil region" evidence="1">
    <location>
        <begin position="9"/>
        <end position="36"/>
    </location>
</feature>
<proteinExistence type="predicted"/>
<dbReference type="PANTHER" id="PTHR33055:SF3">
    <property type="entry name" value="PUTATIVE TRANSPOSASE FOR IS117-RELATED"/>
    <property type="match status" value="1"/>
</dbReference>
<dbReference type="GO" id="GO:0003677">
    <property type="term" value="F:DNA binding"/>
    <property type="evidence" value="ECO:0007669"/>
    <property type="project" value="InterPro"/>
</dbReference>
<reference evidence="3" key="1">
    <citation type="submission" date="2020-02" db="EMBL/GenBank/DDBJ databases">
        <authorList>
            <person name="Meier V. D."/>
        </authorList>
    </citation>
    <scope>NUCLEOTIDE SEQUENCE</scope>
    <source>
        <strain evidence="3">AVDCRST_MAG27</strain>
    </source>
</reference>
<dbReference type="PANTHER" id="PTHR33055">
    <property type="entry name" value="TRANSPOSASE FOR INSERTION SEQUENCE ELEMENT IS1111A"/>
    <property type="match status" value="1"/>
</dbReference>
<organism evidence="3">
    <name type="scientific">uncultured Craurococcus sp</name>
    <dbReference type="NCBI Taxonomy" id="1135998"/>
    <lineage>
        <taxon>Bacteria</taxon>
        <taxon>Pseudomonadati</taxon>
        <taxon>Pseudomonadota</taxon>
        <taxon>Alphaproteobacteria</taxon>
        <taxon>Acetobacterales</taxon>
        <taxon>Acetobacteraceae</taxon>
        <taxon>Craurococcus</taxon>
        <taxon>environmental samples</taxon>
    </lineage>
</organism>
<gene>
    <name evidence="3" type="ORF">AVDCRST_MAG27-981</name>
</gene>
<evidence type="ECO:0000313" key="3">
    <source>
        <dbReference type="EMBL" id="CAA9233061.1"/>
    </source>
</evidence>
<evidence type="ECO:0000256" key="1">
    <source>
        <dbReference type="SAM" id="Coils"/>
    </source>
</evidence>
<dbReference type="InterPro" id="IPR047650">
    <property type="entry name" value="Transpos_IS110"/>
</dbReference>
<keyword evidence="1" id="KW-0175">Coiled coil</keyword>
<dbReference type="Pfam" id="PF02371">
    <property type="entry name" value="Transposase_20"/>
    <property type="match status" value="1"/>
</dbReference>
<dbReference type="AlphaFoldDB" id="A0A6J4HU80"/>
<dbReference type="GO" id="GO:0006313">
    <property type="term" value="P:DNA transposition"/>
    <property type="evidence" value="ECO:0007669"/>
    <property type="project" value="InterPro"/>
</dbReference>
<protein>
    <submittedName>
        <fullName evidence="3">Mobile element protein</fullName>
    </submittedName>
</protein>